<dbReference type="EMBL" id="CP095005">
    <property type="protein sequence ID" value="UOO96052.1"/>
    <property type="molecule type" value="Genomic_DNA"/>
</dbReference>
<feature type="transmembrane region" description="Helical" evidence="1">
    <location>
        <begin position="274"/>
        <end position="294"/>
    </location>
</feature>
<protein>
    <submittedName>
        <fullName evidence="4">Glycosyltransferase family 2 protein</fullName>
    </submittedName>
</protein>
<evidence type="ECO:0000313" key="4">
    <source>
        <dbReference type="EMBL" id="UOO96052.1"/>
    </source>
</evidence>
<dbReference type="InterPro" id="IPR029044">
    <property type="entry name" value="Nucleotide-diphossugar_trans"/>
</dbReference>
<name>A0AAV3SIZ5_HALDO</name>
<feature type="transmembrane region" description="Helical" evidence="1">
    <location>
        <begin position="334"/>
        <end position="355"/>
    </location>
</feature>
<dbReference type="GO" id="GO:0005737">
    <property type="term" value="C:cytoplasm"/>
    <property type="evidence" value="ECO:0007669"/>
    <property type="project" value="TreeGrafter"/>
</dbReference>
<dbReference type="PANTHER" id="PTHR16779">
    <property type="entry name" value="BETA-1,4-MANNOSYLTRANSFERASE EGH"/>
    <property type="match status" value="1"/>
</dbReference>
<dbReference type="Pfam" id="PF13632">
    <property type="entry name" value="Glyco_trans_2_3"/>
    <property type="match status" value="1"/>
</dbReference>
<dbReference type="GO" id="GO:0019187">
    <property type="term" value="F:beta-1,4-mannosyltransferase activity"/>
    <property type="evidence" value="ECO:0007669"/>
    <property type="project" value="InterPro"/>
</dbReference>
<reference evidence="4" key="2">
    <citation type="submission" date="2022-04" db="EMBL/GenBank/DDBJ databases">
        <title>Sequencing and genomic assembly of Halococcus dombrowskii.</title>
        <authorList>
            <person name="Lim S.W."/>
            <person name="MacLea K.S."/>
        </authorList>
    </citation>
    <scope>NUCLEOTIDE SEQUENCE</scope>
    <source>
        <strain evidence="4">H4</strain>
    </source>
</reference>
<dbReference type="SUPFAM" id="SSF53448">
    <property type="entry name" value="Nucleotide-diphospho-sugar transferases"/>
    <property type="match status" value="1"/>
</dbReference>
<keyword evidence="1" id="KW-1133">Transmembrane helix</keyword>
<dbReference type="InterPro" id="IPR027389">
    <property type="entry name" value="B_mannosylTrfase_Bre-3/Egh"/>
</dbReference>
<dbReference type="PANTHER" id="PTHR16779:SF1">
    <property type="entry name" value="BETA-1,4-MANNOSYLTRANSFERASE EGH"/>
    <property type="match status" value="1"/>
</dbReference>
<dbReference type="KEGG" id="hdo:MUK72_04915"/>
<feature type="domain" description="Glycosyltransferase 2-like" evidence="2">
    <location>
        <begin position="124"/>
        <end position="318"/>
    </location>
</feature>
<feature type="transmembrane region" description="Helical" evidence="1">
    <location>
        <begin position="300"/>
        <end position="322"/>
    </location>
</feature>
<reference evidence="3" key="1">
    <citation type="journal article" date="2014" name="Int. J. Syst. Evol. Microbiol.">
        <title>Complete genome sequence of Corynebacterium casei LMG S-19264T (=DSM 44701T), isolated from a smear-ripened cheese.</title>
        <authorList>
            <consortium name="US DOE Joint Genome Institute (JGI-PGF)"/>
            <person name="Walter F."/>
            <person name="Albersmeier A."/>
            <person name="Kalinowski J."/>
            <person name="Ruckert C."/>
        </authorList>
    </citation>
    <scope>NUCLEOTIDE SEQUENCE</scope>
    <source>
        <strain evidence="3">JCM 12289</strain>
    </source>
</reference>
<reference evidence="3" key="3">
    <citation type="submission" date="2023-12" db="EMBL/GenBank/DDBJ databases">
        <authorList>
            <person name="Sun Q."/>
            <person name="Inoue M."/>
        </authorList>
    </citation>
    <scope>NUCLEOTIDE SEQUENCE</scope>
    <source>
        <strain evidence="3">JCM 12289</strain>
    </source>
</reference>
<organism evidence="3 6">
    <name type="scientific">Halococcus dombrowskii</name>
    <dbReference type="NCBI Taxonomy" id="179637"/>
    <lineage>
        <taxon>Archaea</taxon>
        <taxon>Methanobacteriati</taxon>
        <taxon>Methanobacteriota</taxon>
        <taxon>Stenosarchaea group</taxon>
        <taxon>Halobacteria</taxon>
        <taxon>Halobacteriales</taxon>
        <taxon>Halococcaceae</taxon>
        <taxon>Halococcus</taxon>
    </lineage>
</organism>
<evidence type="ECO:0000313" key="3">
    <source>
        <dbReference type="EMBL" id="GAA0470551.1"/>
    </source>
</evidence>
<evidence type="ECO:0000313" key="6">
    <source>
        <dbReference type="Proteomes" id="UP001500962"/>
    </source>
</evidence>
<dbReference type="EMBL" id="BAAADN010000046">
    <property type="protein sequence ID" value="GAA0470551.1"/>
    <property type="molecule type" value="Genomic_DNA"/>
</dbReference>
<keyword evidence="1" id="KW-0472">Membrane</keyword>
<accession>A0AAV3SIZ5</accession>
<sequence length="368" mass="40913">MIHPPGAVASAFIWSVTILFAVAGLFWLFETLVLARYRDDQETAYGPEDVQVRILTIGAEDVVQQTVDSLPASITDRHVIAEKPIAIDGAEVHVVPESFSCEAVRKGRAIEWARQTLSCDREYVLYLDEDSIVEEFDGLPDADVVQFSERPRYTGSWLAYFADVFRMGAQIEQHAFHRFRIPLFAWGGGIAIRKSLEDRVTWDWPTLVEDTAFLWRAAESESVSYALSPASFSNQAPPSLGEIFQQRRRWAAGNHQEASNLPLRYKLLAKSRSYVWAVAPIMPLITVGVTLSGLQLFCSGLLQVLSVSLALLMVAWFAIGLSQYDRLSLRSLPMFALVPLAVLVHSVGATAGLIAPPDDFHVTEKTTD</sequence>
<dbReference type="RefSeq" id="WP_244704456.1">
    <property type="nucleotide sequence ID" value="NZ_BAAADN010000046.1"/>
</dbReference>
<feature type="transmembrane region" description="Helical" evidence="1">
    <location>
        <begin position="6"/>
        <end position="29"/>
    </location>
</feature>
<proteinExistence type="predicted"/>
<keyword evidence="1" id="KW-0812">Transmembrane</keyword>
<evidence type="ECO:0000259" key="2">
    <source>
        <dbReference type="Pfam" id="PF13632"/>
    </source>
</evidence>
<evidence type="ECO:0000313" key="5">
    <source>
        <dbReference type="Proteomes" id="UP000830542"/>
    </source>
</evidence>
<evidence type="ECO:0000256" key="1">
    <source>
        <dbReference type="SAM" id="Phobius"/>
    </source>
</evidence>
<keyword evidence="5" id="KW-1185">Reference proteome</keyword>
<dbReference type="Proteomes" id="UP001500962">
    <property type="component" value="Unassembled WGS sequence"/>
</dbReference>
<dbReference type="Proteomes" id="UP000830542">
    <property type="component" value="Chromosome"/>
</dbReference>
<gene>
    <name evidence="3" type="ORF">GCM10008985_29380</name>
    <name evidence="4" type="ORF">MUK72_04915</name>
</gene>
<dbReference type="InterPro" id="IPR001173">
    <property type="entry name" value="Glyco_trans_2-like"/>
</dbReference>
<dbReference type="GeneID" id="71761165"/>
<dbReference type="AlphaFoldDB" id="A0AAV3SIZ5"/>